<dbReference type="InterPro" id="IPR051200">
    <property type="entry name" value="Host-pathogen_enzymatic-act"/>
</dbReference>
<sequence>MRAERLSSVLKTFPGLAGIALASACAAPRGTGDLGIVVERARGSVQVVETTGRTSLATVDGFGDLSHASAVYSRDARYAYVFGRDGGLTKVDLLRGRIEKRIVQAGNAIGGAISQDGRLVAVSNYEPGGVKVFAADTLELLADIPAGSGDSPIRSKVVGLVDAPNDRFVFSLYDAGEIWVADMRDPRKPQVRKFSNVGKQPYDGTVTPDGRYYIAGLFGEDGLALLDLWQPEKGVRRVLAGYGRGEQPLPVFKMPHMDNWAQANGIAYVPAVGRHEVLVIDRTNWTEAGRIAVAGQPVFVVARPDGRQLWVNFAPPDNDTVQVIDTLSHRIVKTLKPGRAVLHMEFTPRGEQLWMSVRDDNRVDVYDTNTLERVASLPADKPSGIFFSARAQRIGL</sequence>
<dbReference type="InterPro" id="IPR003143">
    <property type="entry name" value="Cyt_cd1_C_sf"/>
</dbReference>
<protein>
    <submittedName>
        <fullName evidence="1">Protein nirF</fullName>
    </submittedName>
</protein>
<comment type="caution">
    <text evidence="1">The sequence shown here is derived from an EMBL/GenBank/DDBJ whole genome shotgun (WGS) entry which is preliminary data.</text>
</comment>
<dbReference type="AlphaFoldDB" id="A0A1F6TU39"/>
<dbReference type="EMBL" id="MFSU01000023">
    <property type="protein sequence ID" value="OGI48650.1"/>
    <property type="molecule type" value="Genomic_DNA"/>
</dbReference>
<dbReference type="PANTHER" id="PTHR47197:SF3">
    <property type="entry name" value="DIHYDRO-HEME D1 DEHYDROGENASE"/>
    <property type="match status" value="1"/>
</dbReference>
<reference evidence="1 2" key="1">
    <citation type="journal article" date="2016" name="Nat. Commun.">
        <title>Thousands of microbial genomes shed light on interconnected biogeochemical processes in an aquifer system.</title>
        <authorList>
            <person name="Anantharaman K."/>
            <person name="Brown C.T."/>
            <person name="Hug L.A."/>
            <person name="Sharon I."/>
            <person name="Castelle C.J."/>
            <person name="Probst A.J."/>
            <person name="Thomas B.C."/>
            <person name="Singh A."/>
            <person name="Wilkins M.J."/>
            <person name="Karaoz U."/>
            <person name="Brodie E.L."/>
            <person name="Williams K.H."/>
            <person name="Hubbard S.S."/>
            <person name="Banfield J.F."/>
        </authorList>
    </citation>
    <scope>NUCLEOTIDE SEQUENCE [LARGE SCALE GENOMIC DNA]</scope>
</reference>
<dbReference type="STRING" id="1817760.A2151_09825"/>
<dbReference type="SUPFAM" id="SSF51004">
    <property type="entry name" value="C-terminal (heme d1) domain of cytochrome cd1-nitrite reductase"/>
    <property type="match status" value="1"/>
</dbReference>
<proteinExistence type="predicted"/>
<dbReference type="Gene3D" id="2.140.10.20">
    <property type="entry name" value="C-terminal (heme d1) domain of cytochrome cd1-nitrite reductase"/>
    <property type="match status" value="1"/>
</dbReference>
<dbReference type="InterPro" id="IPR011048">
    <property type="entry name" value="Haem_d1_sf"/>
</dbReference>
<dbReference type="PROSITE" id="PS51257">
    <property type="entry name" value="PROKAR_LIPOPROTEIN"/>
    <property type="match status" value="1"/>
</dbReference>
<organism evidence="1 2">
    <name type="scientific">Candidatus Muproteobacteria bacterium RBG_16_65_34</name>
    <dbReference type="NCBI Taxonomy" id="1817760"/>
    <lineage>
        <taxon>Bacteria</taxon>
        <taxon>Pseudomonadati</taxon>
        <taxon>Pseudomonadota</taxon>
        <taxon>Candidatus Muproteobacteria</taxon>
    </lineage>
</organism>
<dbReference type="CDD" id="cd20778">
    <property type="entry name" value="8prop_hemeD1_NirF"/>
    <property type="match status" value="1"/>
</dbReference>
<dbReference type="Pfam" id="PF02239">
    <property type="entry name" value="Cytochrom_D1"/>
    <property type="match status" value="1"/>
</dbReference>
<accession>A0A1F6TU39</accession>
<evidence type="ECO:0000313" key="1">
    <source>
        <dbReference type="EMBL" id="OGI48650.1"/>
    </source>
</evidence>
<dbReference type="Proteomes" id="UP000178885">
    <property type="component" value="Unassembled WGS sequence"/>
</dbReference>
<evidence type="ECO:0000313" key="2">
    <source>
        <dbReference type="Proteomes" id="UP000178885"/>
    </source>
</evidence>
<dbReference type="PANTHER" id="PTHR47197">
    <property type="entry name" value="PROTEIN NIRF"/>
    <property type="match status" value="1"/>
</dbReference>
<gene>
    <name evidence="1" type="ORF">A2151_09825</name>
</gene>
<name>A0A1F6TU39_9PROT</name>